<dbReference type="Pfam" id="PF00535">
    <property type="entry name" value="Glycos_transf_2"/>
    <property type="match status" value="1"/>
</dbReference>
<name>A0A6J6DSA8_9ZZZZ</name>
<dbReference type="InterPro" id="IPR001173">
    <property type="entry name" value="Glyco_trans_2-like"/>
</dbReference>
<dbReference type="PANTHER" id="PTHR43398:SF1">
    <property type="entry name" value="DOLICHOL-PHOSPHATE MANNOSYLTRANSFERASE SUBUNIT 1"/>
    <property type="match status" value="1"/>
</dbReference>
<dbReference type="FunFam" id="3.90.550.10:FF:000122">
    <property type="entry name" value="Dolichol-phosphate mannosyltransferase subunit 1"/>
    <property type="match status" value="1"/>
</dbReference>
<dbReference type="Gene3D" id="3.90.550.10">
    <property type="entry name" value="Spore Coat Polysaccharide Biosynthesis Protein SpsA, Chain A"/>
    <property type="match status" value="1"/>
</dbReference>
<dbReference type="InterPro" id="IPR029044">
    <property type="entry name" value="Nucleotide-diphossugar_trans"/>
</dbReference>
<gene>
    <name evidence="5" type="ORF">UFOPK1650_00474</name>
</gene>
<evidence type="ECO:0000256" key="2">
    <source>
        <dbReference type="ARBA" id="ARBA00022676"/>
    </source>
</evidence>
<dbReference type="SUPFAM" id="SSF53448">
    <property type="entry name" value="Nucleotide-diphospho-sugar transferases"/>
    <property type="match status" value="1"/>
</dbReference>
<organism evidence="5">
    <name type="scientific">freshwater metagenome</name>
    <dbReference type="NCBI Taxonomy" id="449393"/>
    <lineage>
        <taxon>unclassified sequences</taxon>
        <taxon>metagenomes</taxon>
        <taxon>ecological metagenomes</taxon>
    </lineage>
</organism>
<evidence type="ECO:0000259" key="4">
    <source>
        <dbReference type="Pfam" id="PF00535"/>
    </source>
</evidence>
<evidence type="ECO:0000256" key="3">
    <source>
        <dbReference type="ARBA" id="ARBA00022679"/>
    </source>
</evidence>
<keyword evidence="3" id="KW-0808">Transferase</keyword>
<dbReference type="EMBL" id="CAEZTJ010000050">
    <property type="protein sequence ID" value="CAB4566386.1"/>
    <property type="molecule type" value="Genomic_DNA"/>
</dbReference>
<dbReference type="GO" id="GO:0009247">
    <property type="term" value="P:glycolipid biosynthetic process"/>
    <property type="evidence" value="ECO:0007669"/>
    <property type="project" value="TreeGrafter"/>
</dbReference>
<dbReference type="AlphaFoldDB" id="A0A6J6DSA8"/>
<dbReference type="CDD" id="cd06442">
    <property type="entry name" value="DPM1_like"/>
    <property type="match status" value="1"/>
</dbReference>
<reference evidence="5" key="1">
    <citation type="submission" date="2020-05" db="EMBL/GenBank/DDBJ databases">
        <authorList>
            <person name="Chiriac C."/>
            <person name="Salcher M."/>
            <person name="Ghai R."/>
            <person name="Kavagutti S V."/>
        </authorList>
    </citation>
    <scope>NUCLEOTIDE SEQUENCE</scope>
</reference>
<proteinExistence type="inferred from homology"/>
<dbReference type="InterPro" id="IPR039528">
    <property type="entry name" value="DPM1-like"/>
</dbReference>
<protein>
    <submittedName>
        <fullName evidence="5">Unannotated protein</fullName>
    </submittedName>
</protein>
<comment type="similarity">
    <text evidence="1">Belongs to the glycosyltransferase 2 family.</text>
</comment>
<feature type="domain" description="Glycosyltransferase 2-like" evidence="4">
    <location>
        <begin position="5"/>
        <end position="174"/>
    </location>
</feature>
<accession>A0A6J6DSA8</accession>
<dbReference type="GO" id="GO:0004582">
    <property type="term" value="F:dolichyl-phosphate beta-D-mannosyltransferase activity"/>
    <property type="evidence" value="ECO:0007669"/>
    <property type="project" value="InterPro"/>
</dbReference>
<keyword evidence="2" id="KW-0328">Glycosyltransferase</keyword>
<sequence length="244" mass="27061">MRILILVPTYNESASIVKLLDRVTGVRADLLGAGHEVRLLVIDDNSPDGTAQLVETQGLDWVDVLKRPGKSGLGPSYIAGFRWGLDHGFEILIEMDADLSHQPEALSDLIEPVLTGDADLTIGTRWMPGGRVVNWPLSRQLISRAGTSYARLALGLELRDVTSGYRAFHRRVLAAIDLNQVESQGYGFQIEMVLTTLRAGFTIKEVPITFVEREGGVSKMSKRIVIEALWKVTVWGAQRLMLRR</sequence>
<evidence type="ECO:0000256" key="1">
    <source>
        <dbReference type="ARBA" id="ARBA00006739"/>
    </source>
</evidence>
<evidence type="ECO:0000313" key="5">
    <source>
        <dbReference type="EMBL" id="CAB4566386.1"/>
    </source>
</evidence>
<dbReference type="GO" id="GO:0016020">
    <property type="term" value="C:membrane"/>
    <property type="evidence" value="ECO:0007669"/>
    <property type="project" value="GOC"/>
</dbReference>
<dbReference type="PANTHER" id="PTHR43398">
    <property type="entry name" value="DOLICHOL-PHOSPHATE MANNOSYLTRANSFERASE SUBUNIT 1"/>
    <property type="match status" value="1"/>
</dbReference>